<sequence length="91" mass="9329">MTVLLCGSSQTHLGTSMPSGGGHIIRAVELLNPKTVLFFALFLPPFVAQGAEPANAGNLTTQLLLLGILVPLTAITADLLVAGWAVLLPGP</sequence>
<evidence type="ECO:0000313" key="3">
    <source>
        <dbReference type="Proteomes" id="UP001515660"/>
    </source>
</evidence>
<proteinExistence type="predicted"/>
<keyword evidence="1" id="KW-0812">Transmembrane</keyword>
<keyword evidence="1" id="KW-0472">Membrane</keyword>
<evidence type="ECO:0000313" key="2">
    <source>
        <dbReference type="EMBL" id="NHB76682.1"/>
    </source>
</evidence>
<evidence type="ECO:0000256" key="1">
    <source>
        <dbReference type="SAM" id="Phobius"/>
    </source>
</evidence>
<keyword evidence="1" id="KW-1133">Transmembrane helix</keyword>
<gene>
    <name evidence="2" type="ORF">G8O29_07990</name>
</gene>
<comment type="caution">
    <text evidence="2">The sequence shown here is derived from an EMBL/GenBank/DDBJ whole genome shotgun (WGS) entry which is preliminary data.</text>
</comment>
<reference evidence="2 3" key="1">
    <citation type="journal article" date="2022" name="Microorganisms">
        <title>Genome Sequence and Characterization of a Xanthorhodopsin-Containing, Aerobic Anoxygenic Phototrophic Rhodobacter Species, Isolated from Mesophilic Conditions at Yellowstone National Park.</title>
        <authorList>
            <person name="Kyndt J.A."/>
            <person name="Robertson S."/>
            <person name="Shoffstall I.B."/>
            <person name="Ramaley R.F."/>
            <person name="Meyer T.E."/>
        </authorList>
    </citation>
    <scope>NUCLEOTIDE SEQUENCE [LARGE SCALE GENOMIC DNA]</scope>
    <source>
        <strain evidence="2 3">M37P</strain>
    </source>
</reference>
<organism evidence="2 3">
    <name type="scientific">Rhodobacter calidifons</name>
    <dbReference type="NCBI Taxonomy" id="2715277"/>
    <lineage>
        <taxon>Bacteria</taxon>
        <taxon>Pseudomonadati</taxon>
        <taxon>Pseudomonadota</taxon>
        <taxon>Alphaproteobacteria</taxon>
        <taxon>Rhodobacterales</taxon>
        <taxon>Rhodobacter group</taxon>
        <taxon>Rhodobacter</taxon>
    </lineage>
</organism>
<dbReference type="EMBL" id="JAANHS010000004">
    <property type="protein sequence ID" value="NHB76682.1"/>
    <property type="molecule type" value="Genomic_DNA"/>
</dbReference>
<accession>A0ABX0G5Y1</accession>
<evidence type="ECO:0008006" key="4">
    <source>
        <dbReference type="Google" id="ProtNLM"/>
    </source>
</evidence>
<dbReference type="Proteomes" id="UP001515660">
    <property type="component" value="Unassembled WGS sequence"/>
</dbReference>
<keyword evidence="3" id="KW-1185">Reference proteome</keyword>
<name>A0ABX0G5Y1_9RHOB</name>
<protein>
    <recommendedName>
        <fullName evidence="4">LysE type translocator</fullName>
    </recommendedName>
</protein>
<feature type="transmembrane region" description="Helical" evidence="1">
    <location>
        <begin position="63"/>
        <end position="87"/>
    </location>
</feature>